<evidence type="ECO:0000313" key="1">
    <source>
        <dbReference type="EMBL" id="MFC5379897.1"/>
    </source>
</evidence>
<accession>A0ABW0GKM6</accession>
<protein>
    <submittedName>
        <fullName evidence="1">Peptidase S51</fullName>
    </submittedName>
</protein>
<dbReference type="EMBL" id="JBHSLD010000004">
    <property type="protein sequence ID" value="MFC5379897.1"/>
    <property type="molecule type" value="Genomic_DNA"/>
</dbReference>
<dbReference type="SUPFAM" id="SSF52317">
    <property type="entry name" value="Class I glutamine amidotransferase-like"/>
    <property type="match status" value="1"/>
</dbReference>
<keyword evidence="2" id="KW-1185">Reference proteome</keyword>
<dbReference type="Proteomes" id="UP001596122">
    <property type="component" value="Unassembled WGS sequence"/>
</dbReference>
<name>A0ABW0GKM6_9MICO</name>
<proteinExistence type="predicted"/>
<dbReference type="RefSeq" id="WP_340269119.1">
    <property type="nucleotide sequence ID" value="NZ_JBBEOG010000003.1"/>
</dbReference>
<dbReference type="CDD" id="cd03129">
    <property type="entry name" value="GAT1_Peptidase_E_like"/>
    <property type="match status" value="1"/>
</dbReference>
<dbReference type="Gene3D" id="3.40.50.880">
    <property type="match status" value="1"/>
</dbReference>
<organism evidence="1 2">
    <name type="scientific">Aquipuribacter nitratireducens</name>
    <dbReference type="NCBI Taxonomy" id="650104"/>
    <lineage>
        <taxon>Bacteria</taxon>
        <taxon>Bacillati</taxon>
        <taxon>Actinomycetota</taxon>
        <taxon>Actinomycetes</taxon>
        <taxon>Micrococcales</taxon>
        <taxon>Intrasporangiaceae</taxon>
        <taxon>Aquipuribacter</taxon>
    </lineage>
</organism>
<evidence type="ECO:0000313" key="2">
    <source>
        <dbReference type="Proteomes" id="UP001596122"/>
    </source>
</evidence>
<comment type="caution">
    <text evidence="1">The sequence shown here is derived from an EMBL/GenBank/DDBJ whole genome shotgun (WGS) entry which is preliminary data.</text>
</comment>
<gene>
    <name evidence="1" type="ORF">ACFPJ6_03730</name>
</gene>
<sequence>MLVQLIGGGWDDAARPGVYGPLLDVAGSGARVACVVLDEGDGHEQFRRWERVLLDTARCEPVPVLVPPGGLLDVADLGDADALLVCGGLTPAYADALVPAAGELRAWLAARDRPYAGFSAGTAVAGEHALVGGWRVDGVPVCPEDAGEDLDEVGVVAGLGLVPGSFDVHASTWGTLGRAVAAVASGRARSCVAVDEGTAVQVVDGDARVVGTGAAWVVARAAGGSVAVTRVTAGGSVPLGA</sequence>
<reference evidence="2" key="1">
    <citation type="journal article" date="2019" name="Int. J. Syst. Evol. Microbiol.">
        <title>The Global Catalogue of Microorganisms (GCM) 10K type strain sequencing project: providing services to taxonomists for standard genome sequencing and annotation.</title>
        <authorList>
            <consortium name="The Broad Institute Genomics Platform"/>
            <consortium name="The Broad Institute Genome Sequencing Center for Infectious Disease"/>
            <person name="Wu L."/>
            <person name="Ma J."/>
        </authorList>
    </citation>
    <scope>NUCLEOTIDE SEQUENCE [LARGE SCALE GENOMIC DNA]</scope>
    <source>
        <strain evidence="2">CCUG 43114</strain>
    </source>
</reference>
<dbReference type="InterPro" id="IPR029062">
    <property type="entry name" value="Class_I_gatase-like"/>
</dbReference>